<dbReference type="SMART" id="SM00544">
    <property type="entry name" value="MA3"/>
    <property type="match status" value="2"/>
</dbReference>
<feature type="non-terminal residue" evidence="9">
    <location>
        <position position="1043"/>
    </location>
</feature>
<dbReference type="GO" id="GO:0006417">
    <property type="term" value="P:regulation of translation"/>
    <property type="evidence" value="ECO:0007669"/>
    <property type="project" value="UniProtKB-KW"/>
</dbReference>
<dbReference type="InterPro" id="IPR003891">
    <property type="entry name" value="Initiation_fac_eIF4g_MI"/>
</dbReference>
<gene>
    <name evidence="9" type="ORF">X975_08144</name>
</gene>
<dbReference type="InterPro" id="IPR049485">
    <property type="entry name" value="eIF4G1-like_eIF4E-bd"/>
</dbReference>
<dbReference type="PROSITE" id="PS51363">
    <property type="entry name" value="W2"/>
    <property type="match status" value="1"/>
</dbReference>
<dbReference type="PANTHER" id="PTHR23253">
    <property type="entry name" value="EUKARYOTIC TRANSLATION INITIATION FACTOR 4 GAMMA"/>
    <property type="match status" value="1"/>
</dbReference>
<feature type="domain" description="MI" evidence="8">
    <location>
        <begin position="682"/>
        <end position="804"/>
    </location>
</feature>
<dbReference type="OrthoDB" id="6430952at2759"/>
<feature type="domain" description="W2" evidence="7">
    <location>
        <begin position="876"/>
        <end position="1041"/>
    </location>
</feature>
<dbReference type="CDD" id="cd11559">
    <property type="entry name" value="W2_eIF4G1_like"/>
    <property type="match status" value="1"/>
</dbReference>
<sequence>MSIPQHDVSPSEPASEASSVLLSAESEDKKSVHENVQSSMHRALKFSYKEDQWSPLNTEGKKQYDRDFLLQLQCQPVSLCKPKNLPNIDVIKNKAYIQKLPEVNRAVPVSLPVRTYPDPFLPRYSRGDVSRPPHHNRWSLSGREIKPLRVQLREYRSRKNSENAWKSSPNMDKSADESAEIKEKKKELHVEYDEEEKEMRYGQLGNIRFIGELFKLNMLIEPLMHECIMKLLRQQDEGSLEYLCQLFKTIGRELDEGKSYKAPRDTNLMDDYFAEMQRIVDNHLTSSRVRFLLQDVIDLKKDNWIPRKAESNSKIIDEIHKEAESEDREQQLLFSNMNYSKQMPDNRDKSAALQDIALSEDDIEKKTKPLIDEFLHNGDFETAIKCVMQLISPSTVQYFINSAINQVLDQCSQSRYLLGQLLCSLEKKKIITLDQYKKGLLKTIGKELDAENSNRASRDANPSNWISSRDENKPKTIDQIHKEAESEAPEQQLLCSNINYSKRMPDDRDRKKSAACNLGHSGEDWIQSSKSSKRSYKVIDPNKLKLTKPDEVESIGLGHGGKGIPSWFWCSNGNTKASDDSDAKRPLANRYSAFTDQNLAPSYDARRGVQRSVTPPVEKTQSTFKKGQKKLERIRRISMILFADVGEPKVQDVKRSPECLLNGKAVDVPAVALRGVELSEDDVKKKTKPIIDEFLHNGDFEEGIKCITELASPTTVHYFINSAINQVLDQCSQSRYLLGQLLCSLEKKKIITLEQYKKGFCGILENLDDYALDIPLIWEYIGEILEPMIGDNKLPLTFLKDVLEPCMPSQTAAKLVSAVLHCAAKKKDTTKLGELWKESGLEWTDFLGSSANVDDFIHTYKLEFIISPTKRLPTTEMSPEDIKKKNLKSLLEKTEKNEEIIDWIVANVSQNALTEPSFIRALVTAVHEDAITGTDPKYELDITRLRKRIPLLTRYIDHNGNLEFQALCAIQALMNQLNQPKGILRQIFDILYDDDVITEQTFKLWEQSSDPNELEGKAAAVQSVKSFFTWLREAESRDSVDDD</sequence>
<evidence type="ECO:0000259" key="7">
    <source>
        <dbReference type="PROSITE" id="PS51363"/>
    </source>
</evidence>
<keyword evidence="2 9" id="KW-0396">Initiation factor</keyword>
<dbReference type="Proteomes" id="UP000054359">
    <property type="component" value="Unassembled WGS sequence"/>
</dbReference>
<dbReference type="PROSITE" id="PS51366">
    <property type="entry name" value="MI"/>
    <property type="match status" value="2"/>
</dbReference>
<evidence type="ECO:0000259" key="8">
    <source>
        <dbReference type="PROSITE" id="PS51366"/>
    </source>
</evidence>
<feature type="compositionally biased region" description="Basic and acidic residues" evidence="6">
    <location>
        <begin position="173"/>
        <end position="182"/>
    </location>
</feature>
<dbReference type="PANTHER" id="PTHR23253:SF78">
    <property type="entry name" value="EUKARYOTIC TRANSLATION INITIATION FACTOR 4G1, ISOFORM B-RELATED"/>
    <property type="match status" value="1"/>
</dbReference>
<dbReference type="AlphaFoldDB" id="A0A087TLY3"/>
<dbReference type="SMART" id="SM00543">
    <property type="entry name" value="MIF4G"/>
    <property type="match status" value="1"/>
</dbReference>
<feature type="compositionally biased region" description="Polar residues" evidence="6">
    <location>
        <begin position="162"/>
        <end position="171"/>
    </location>
</feature>
<name>A0A087TLY3_STEMI</name>
<dbReference type="EMBL" id="KK115826">
    <property type="protein sequence ID" value="KFM66122.1"/>
    <property type="molecule type" value="Genomic_DNA"/>
</dbReference>
<keyword evidence="4" id="KW-0810">Translation regulation</keyword>
<dbReference type="GO" id="GO:0003729">
    <property type="term" value="F:mRNA binding"/>
    <property type="evidence" value="ECO:0007669"/>
    <property type="project" value="TreeGrafter"/>
</dbReference>
<dbReference type="STRING" id="407821.A0A087TLY3"/>
<dbReference type="InterPro" id="IPR003890">
    <property type="entry name" value="MIF4G-like_typ-3"/>
</dbReference>
<keyword evidence="3" id="KW-0597">Phosphoprotein</keyword>
<accession>A0A087TLY3</accession>
<evidence type="ECO:0000256" key="3">
    <source>
        <dbReference type="ARBA" id="ARBA00022553"/>
    </source>
</evidence>
<comment type="similarity">
    <text evidence="1">Belongs to the eukaryotic initiation factor 4G family.</text>
</comment>
<dbReference type="Gene3D" id="1.25.40.180">
    <property type="match status" value="4"/>
</dbReference>
<feature type="compositionally biased region" description="Polar residues" evidence="6">
    <location>
        <begin position="451"/>
        <end position="467"/>
    </location>
</feature>
<dbReference type="GO" id="GO:0016281">
    <property type="term" value="C:eukaryotic translation initiation factor 4F complex"/>
    <property type="evidence" value="ECO:0007669"/>
    <property type="project" value="TreeGrafter"/>
</dbReference>
<proteinExistence type="inferred from homology"/>
<dbReference type="Pfam" id="PF02847">
    <property type="entry name" value="MA3"/>
    <property type="match status" value="2"/>
</dbReference>
<evidence type="ECO:0000313" key="9">
    <source>
        <dbReference type="EMBL" id="KFM66122.1"/>
    </source>
</evidence>
<dbReference type="Pfam" id="PF02020">
    <property type="entry name" value="W2"/>
    <property type="match status" value="1"/>
</dbReference>
<dbReference type="Pfam" id="PF21140">
    <property type="entry name" value="eIF4G1-like_eIF4E-bd"/>
    <property type="match status" value="1"/>
</dbReference>
<dbReference type="InterPro" id="IPR003307">
    <property type="entry name" value="W2_domain"/>
</dbReference>
<dbReference type="GO" id="GO:0003743">
    <property type="term" value="F:translation initiation factor activity"/>
    <property type="evidence" value="ECO:0007669"/>
    <property type="project" value="UniProtKB-KW"/>
</dbReference>
<evidence type="ECO:0000313" key="10">
    <source>
        <dbReference type="Proteomes" id="UP000054359"/>
    </source>
</evidence>
<keyword evidence="5" id="KW-0648">Protein biosynthesis</keyword>
<evidence type="ECO:0000256" key="5">
    <source>
        <dbReference type="ARBA" id="ARBA00022917"/>
    </source>
</evidence>
<dbReference type="FunFam" id="1.25.40.180:FF:000042">
    <property type="entry name" value="Eukaryotic translation initiation factor 4 gamma"/>
    <property type="match status" value="1"/>
</dbReference>
<dbReference type="Pfam" id="PF02854">
    <property type="entry name" value="MIF4G"/>
    <property type="match status" value="1"/>
</dbReference>
<evidence type="ECO:0000256" key="6">
    <source>
        <dbReference type="SAM" id="MobiDB-lite"/>
    </source>
</evidence>
<protein>
    <submittedName>
        <fullName evidence="9">Eukaryotic translation initiation factor 4 gamma 3</fullName>
    </submittedName>
</protein>
<dbReference type="SMART" id="SM00515">
    <property type="entry name" value="eIF5C"/>
    <property type="match status" value="1"/>
</dbReference>
<dbReference type="SUPFAM" id="SSF48371">
    <property type="entry name" value="ARM repeat"/>
    <property type="match status" value="4"/>
</dbReference>
<reference evidence="9 10" key="1">
    <citation type="submission" date="2013-11" db="EMBL/GenBank/DDBJ databases">
        <title>Genome sequencing of Stegodyphus mimosarum.</title>
        <authorList>
            <person name="Bechsgaard J."/>
        </authorList>
    </citation>
    <scope>NUCLEOTIDE SEQUENCE [LARGE SCALE GENOMIC DNA]</scope>
</reference>
<evidence type="ECO:0000256" key="4">
    <source>
        <dbReference type="ARBA" id="ARBA00022845"/>
    </source>
</evidence>
<evidence type="ECO:0000256" key="1">
    <source>
        <dbReference type="ARBA" id="ARBA00005775"/>
    </source>
</evidence>
<feature type="domain" description="MI" evidence="8">
    <location>
        <begin position="362"/>
        <end position="482"/>
    </location>
</feature>
<feature type="region of interest" description="Disordered" evidence="6">
    <location>
        <begin position="1"/>
        <end position="36"/>
    </location>
</feature>
<organism evidence="9 10">
    <name type="scientific">Stegodyphus mimosarum</name>
    <name type="common">African social velvet spider</name>
    <dbReference type="NCBI Taxonomy" id="407821"/>
    <lineage>
        <taxon>Eukaryota</taxon>
        <taxon>Metazoa</taxon>
        <taxon>Ecdysozoa</taxon>
        <taxon>Arthropoda</taxon>
        <taxon>Chelicerata</taxon>
        <taxon>Arachnida</taxon>
        <taxon>Araneae</taxon>
        <taxon>Araneomorphae</taxon>
        <taxon>Entelegynae</taxon>
        <taxon>Eresoidea</taxon>
        <taxon>Eresidae</taxon>
        <taxon>Stegodyphus</taxon>
    </lineage>
</organism>
<feature type="region of interest" description="Disordered" evidence="6">
    <location>
        <begin position="451"/>
        <end position="473"/>
    </location>
</feature>
<feature type="region of interest" description="Disordered" evidence="6">
    <location>
        <begin position="159"/>
        <end position="182"/>
    </location>
</feature>
<evidence type="ECO:0000256" key="2">
    <source>
        <dbReference type="ARBA" id="ARBA00022540"/>
    </source>
</evidence>
<dbReference type="InterPro" id="IPR016024">
    <property type="entry name" value="ARM-type_fold"/>
</dbReference>
<keyword evidence="10" id="KW-1185">Reference proteome</keyword>
<feature type="compositionally biased region" description="Low complexity" evidence="6">
    <location>
        <begin position="8"/>
        <end position="24"/>
    </location>
</feature>